<organism evidence="2 3">
    <name type="scientific">Psychrosphaera ytuae</name>
    <dbReference type="NCBI Taxonomy" id="2820710"/>
    <lineage>
        <taxon>Bacteria</taxon>
        <taxon>Pseudomonadati</taxon>
        <taxon>Pseudomonadota</taxon>
        <taxon>Gammaproteobacteria</taxon>
        <taxon>Alteromonadales</taxon>
        <taxon>Pseudoalteromonadaceae</taxon>
        <taxon>Psychrosphaera</taxon>
    </lineage>
</organism>
<keyword evidence="3" id="KW-1185">Reference proteome</keyword>
<dbReference type="KEGG" id="psym:J1N51_01450"/>
<name>A0A975DEI6_9GAMM</name>
<dbReference type="Gene3D" id="3.40.30.10">
    <property type="entry name" value="Glutaredoxin"/>
    <property type="match status" value="1"/>
</dbReference>
<dbReference type="InterPro" id="IPR036249">
    <property type="entry name" value="Thioredoxin-like_sf"/>
</dbReference>
<evidence type="ECO:0000259" key="1">
    <source>
        <dbReference type="PROSITE" id="PS50404"/>
    </source>
</evidence>
<dbReference type="EMBL" id="CP072110">
    <property type="protein sequence ID" value="QTH64180.1"/>
    <property type="molecule type" value="Genomic_DNA"/>
</dbReference>
<dbReference type="SUPFAM" id="SSF52833">
    <property type="entry name" value="Thioredoxin-like"/>
    <property type="match status" value="1"/>
</dbReference>
<dbReference type="Pfam" id="PF13417">
    <property type="entry name" value="GST_N_3"/>
    <property type="match status" value="1"/>
</dbReference>
<proteinExistence type="predicted"/>
<accession>A0A975DEI6</accession>
<dbReference type="InterPro" id="IPR036282">
    <property type="entry name" value="Glutathione-S-Trfase_C_sf"/>
</dbReference>
<feature type="domain" description="GST N-terminal" evidence="1">
    <location>
        <begin position="1"/>
        <end position="80"/>
    </location>
</feature>
<sequence>MKLYGSITSPYVRRLRILLAGQDYEFEAVNIFGQERSKLKEVNPTLKIPMFEDKSDASVPLLLDSNIIYEYIAHKLSIPALSWHQKNDLALINSCNDSLVNMMILTRSKVDVNEDKLYFNIQRERCITTFDYFEKKLEANQFDWDYIAISFLVLVEWAQFRGLFDFNNYPAILNFIAHCQNQPGVRETKPQD</sequence>
<dbReference type="Gene3D" id="1.20.1050.10">
    <property type="match status" value="1"/>
</dbReference>
<protein>
    <submittedName>
        <fullName evidence="2">Glutathione S-transferase family protein</fullName>
    </submittedName>
</protein>
<dbReference type="SUPFAM" id="SSF47616">
    <property type="entry name" value="GST C-terminal domain-like"/>
    <property type="match status" value="1"/>
</dbReference>
<dbReference type="InterPro" id="IPR004045">
    <property type="entry name" value="Glutathione_S-Trfase_N"/>
</dbReference>
<dbReference type="AlphaFoldDB" id="A0A975DEI6"/>
<gene>
    <name evidence="2" type="ORF">J1N51_01450</name>
</gene>
<dbReference type="CDD" id="cd00570">
    <property type="entry name" value="GST_N_family"/>
    <property type="match status" value="1"/>
</dbReference>
<dbReference type="RefSeq" id="WP_208832235.1">
    <property type="nucleotide sequence ID" value="NZ_CP072110.1"/>
</dbReference>
<evidence type="ECO:0000313" key="3">
    <source>
        <dbReference type="Proteomes" id="UP000682739"/>
    </source>
</evidence>
<dbReference type="PROSITE" id="PS50404">
    <property type="entry name" value="GST_NTER"/>
    <property type="match status" value="1"/>
</dbReference>
<reference evidence="2" key="1">
    <citation type="submission" date="2021-03" db="EMBL/GenBank/DDBJ databases">
        <title>Description of Psychrosphaera ytuae sp. nov. isolated from deep sea sediment of South China Sea.</title>
        <authorList>
            <person name="Zhang J."/>
            <person name="Xu X.-D."/>
        </authorList>
    </citation>
    <scope>NUCLEOTIDE SEQUENCE</scope>
    <source>
        <strain evidence="2">MTZ26</strain>
    </source>
</reference>
<evidence type="ECO:0000313" key="2">
    <source>
        <dbReference type="EMBL" id="QTH64180.1"/>
    </source>
</evidence>
<dbReference type="Proteomes" id="UP000682739">
    <property type="component" value="Chromosome"/>
</dbReference>